<dbReference type="InterPro" id="IPR059000">
    <property type="entry name" value="ATPase_P-type_domA"/>
</dbReference>
<keyword evidence="11" id="KW-1003">Cell membrane</keyword>
<dbReference type="AlphaFoldDB" id="A0A2S0L2Q0"/>
<dbReference type="PRINTS" id="PR00119">
    <property type="entry name" value="CATATPASE"/>
</dbReference>
<dbReference type="GO" id="GO:0016887">
    <property type="term" value="F:ATP hydrolysis activity"/>
    <property type="evidence" value="ECO:0007669"/>
    <property type="project" value="InterPro"/>
</dbReference>
<dbReference type="EC" id="7.2.2.21" evidence="9"/>
<dbReference type="InterPro" id="IPR051014">
    <property type="entry name" value="Cation_Transport_ATPase_IB"/>
</dbReference>
<evidence type="ECO:0000256" key="4">
    <source>
        <dbReference type="ARBA" id="ARBA00022692"/>
    </source>
</evidence>
<dbReference type="InterPro" id="IPR027256">
    <property type="entry name" value="P-typ_ATPase_IB"/>
</dbReference>
<keyword evidence="4 11" id="KW-0812">Transmembrane</keyword>
<feature type="domain" description="P-type ATPase A" evidence="12">
    <location>
        <begin position="127"/>
        <end position="226"/>
    </location>
</feature>
<keyword evidence="11" id="KW-0547">Nucleotide-binding</keyword>
<dbReference type="GO" id="GO:0005886">
    <property type="term" value="C:plasma membrane"/>
    <property type="evidence" value="ECO:0007669"/>
    <property type="project" value="UniProtKB-SubCell"/>
</dbReference>
<dbReference type="SFLD" id="SFLDG00002">
    <property type="entry name" value="C1.7:_P-type_atpase_like"/>
    <property type="match status" value="1"/>
</dbReference>
<dbReference type="Gene3D" id="2.70.150.10">
    <property type="entry name" value="Calcium-transporting ATPase, cytoplasmic transduction domain A"/>
    <property type="match status" value="1"/>
</dbReference>
<feature type="transmembrane region" description="Helical" evidence="11">
    <location>
        <begin position="245"/>
        <end position="267"/>
    </location>
</feature>
<dbReference type="InterPro" id="IPR023298">
    <property type="entry name" value="ATPase_P-typ_TM_dom_sf"/>
</dbReference>
<evidence type="ECO:0000256" key="2">
    <source>
        <dbReference type="ARBA" id="ARBA00006024"/>
    </source>
</evidence>
<evidence type="ECO:0000256" key="6">
    <source>
        <dbReference type="ARBA" id="ARBA00022967"/>
    </source>
</evidence>
<dbReference type="PANTHER" id="PTHR48085">
    <property type="entry name" value="CADMIUM/ZINC-TRANSPORTING ATPASE HMA2-RELATED"/>
    <property type="match status" value="1"/>
</dbReference>
<comment type="similarity">
    <text evidence="2 11">Belongs to the cation transport ATPase (P-type) (TC 3.A.3) family. Type IB subfamily.</text>
</comment>
<dbReference type="NCBIfam" id="TIGR01525">
    <property type="entry name" value="ATPase-IB_hvy"/>
    <property type="match status" value="1"/>
</dbReference>
<keyword evidence="11" id="KW-0067">ATP-binding</keyword>
<dbReference type="SUPFAM" id="SSF56784">
    <property type="entry name" value="HAD-like"/>
    <property type="match status" value="1"/>
</dbReference>
<dbReference type="KEGG" id="mdv:C5Q96_00935"/>
<gene>
    <name evidence="13" type="primary">cadA</name>
    <name evidence="13" type="ORF">C5Q96_00935</name>
</gene>
<protein>
    <recommendedName>
        <fullName evidence="9">Cd(2+)-exporting ATPase</fullName>
        <ecNumber evidence="9">7.2.2.21</ecNumber>
    </recommendedName>
</protein>
<organism evidence="13 14">
    <name type="scientific">Mogibacterium diversum</name>
    <dbReference type="NCBI Taxonomy" id="114527"/>
    <lineage>
        <taxon>Bacteria</taxon>
        <taxon>Bacillati</taxon>
        <taxon>Bacillota</taxon>
        <taxon>Clostridia</taxon>
        <taxon>Peptostreptococcales</taxon>
        <taxon>Anaerovoracaceae</taxon>
        <taxon>Mogibacterium</taxon>
    </lineage>
</organism>
<dbReference type="PROSITE" id="PS00154">
    <property type="entry name" value="ATPASE_E1_E2"/>
    <property type="match status" value="1"/>
</dbReference>
<comment type="subcellular location">
    <subcellularLocation>
        <location evidence="1">Cell membrane</location>
        <topology evidence="1">Multi-pass membrane protein</topology>
    </subcellularLocation>
</comment>
<comment type="catalytic activity">
    <reaction evidence="10">
        <text>Cd(2+)(in) + ATP + H2O = Cd(2+)(out) + ADP + phosphate + H(+)</text>
        <dbReference type="Rhea" id="RHEA:12132"/>
        <dbReference type="ChEBI" id="CHEBI:15377"/>
        <dbReference type="ChEBI" id="CHEBI:15378"/>
        <dbReference type="ChEBI" id="CHEBI:30616"/>
        <dbReference type="ChEBI" id="CHEBI:43474"/>
        <dbReference type="ChEBI" id="CHEBI:48775"/>
        <dbReference type="ChEBI" id="CHEBI:456216"/>
        <dbReference type="EC" id="7.2.2.21"/>
    </reaction>
</comment>
<dbReference type="FunFam" id="2.70.150.10:FF:000002">
    <property type="entry name" value="Copper-transporting ATPase 1, putative"/>
    <property type="match status" value="1"/>
</dbReference>
<evidence type="ECO:0000313" key="14">
    <source>
        <dbReference type="Proteomes" id="UP000237883"/>
    </source>
</evidence>
<evidence type="ECO:0000256" key="5">
    <source>
        <dbReference type="ARBA" id="ARBA00022723"/>
    </source>
</evidence>
<dbReference type="SFLD" id="SFLDS00003">
    <property type="entry name" value="Haloacid_Dehalogenase"/>
    <property type="match status" value="1"/>
</dbReference>
<feature type="transmembrane region" description="Helical" evidence="11">
    <location>
        <begin position="586"/>
        <end position="605"/>
    </location>
</feature>
<dbReference type="OrthoDB" id="9813266at2"/>
<reference evidence="14" key="1">
    <citation type="submission" date="2018-02" db="EMBL/GenBank/DDBJ databases">
        <authorList>
            <person name="Holder M.E."/>
            <person name="Ajami N.J."/>
            <person name="Petrosino J.F."/>
        </authorList>
    </citation>
    <scope>NUCLEOTIDE SEQUENCE [LARGE SCALE GENOMIC DNA]</scope>
    <source>
        <strain evidence="14">CCUG 47132</strain>
    </source>
</reference>
<dbReference type="GO" id="GO:0005524">
    <property type="term" value="F:ATP binding"/>
    <property type="evidence" value="ECO:0007669"/>
    <property type="project" value="UniProtKB-UniRule"/>
</dbReference>
<keyword evidence="7 11" id="KW-1133">Transmembrane helix</keyword>
<accession>A0A2S0L2Q0</accession>
<dbReference type="SFLD" id="SFLDF00027">
    <property type="entry name" value="p-type_atpase"/>
    <property type="match status" value="1"/>
</dbReference>
<keyword evidence="5 11" id="KW-0479">Metal-binding</keyword>
<evidence type="ECO:0000256" key="11">
    <source>
        <dbReference type="RuleBase" id="RU362081"/>
    </source>
</evidence>
<dbReference type="SUPFAM" id="SSF81665">
    <property type="entry name" value="Calcium ATPase, transmembrane domain M"/>
    <property type="match status" value="1"/>
</dbReference>
<dbReference type="Gene3D" id="3.40.1110.10">
    <property type="entry name" value="Calcium-transporting ATPase, cytoplasmic domain N"/>
    <property type="match status" value="1"/>
</dbReference>
<dbReference type="Proteomes" id="UP000237883">
    <property type="component" value="Chromosome"/>
</dbReference>
<keyword evidence="6" id="KW-1278">Translocase</keyword>
<evidence type="ECO:0000259" key="12">
    <source>
        <dbReference type="Pfam" id="PF00122"/>
    </source>
</evidence>
<dbReference type="InterPro" id="IPR023214">
    <property type="entry name" value="HAD_sf"/>
</dbReference>
<evidence type="ECO:0000256" key="10">
    <source>
        <dbReference type="ARBA" id="ARBA00049338"/>
    </source>
</evidence>
<dbReference type="PRINTS" id="PR00941">
    <property type="entry name" value="CDATPASE"/>
</dbReference>
<dbReference type="Gene3D" id="3.40.50.1000">
    <property type="entry name" value="HAD superfamily/HAD-like"/>
    <property type="match status" value="1"/>
</dbReference>
<dbReference type="EMBL" id="CP027228">
    <property type="protein sequence ID" value="AVM47504.1"/>
    <property type="molecule type" value="Genomic_DNA"/>
</dbReference>
<dbReference type="NCBIfam" id="TIGR01512">
    <property type="entry name" value="ATPase-IB2_Cd"/>
    <property type="match status" value="1"/>
</dbReference>
<feature type="transmembrane region" description="Helical" evidence="11">
    <location>
        <begin position="37"/>
        <end position="56"/>
    </location>
</feature>
<dbReference type="SUPFAM" id="SSF81653">
    <property type="entry name" value="Calcium ATPase, transduction domain A"/>
    <property type="match status" value="1"/>
</dbReference>
<feature type="transmembrane region" description="Helical" evidence="11">
    <location>
        <begin position="12"/>
        <end position="31"/>
    </location>
</feature>
<evidence type="ECO:0000256" key="1">
    <source>
        <dbReference type="ARBA" id="ARBA00004651"/>
    </source>
</evidence>
<keyword evidence="8 11" id="KW-0472">Membrane</keyword>
<dbReference type="GO" id="GO:0008551">
    <property type="term" value="F:P-type cadmium transporter activity"/>
    <property type="evidence" value="ECO:0007669"/>
    <property type="project" value="UniProtKB-EC"/>
</dbReference>
<dbReference type="InterPro" id="IPR023299">
    <property type="entry name" value="ATPase_P-typ_cyto_dom_N"/>
</dbReference>
<dbReference type="RefSeq" id="WP_106056341.1">
    <property type="nucleotide sequence ID" value="NZ_CP027228.1"/>
</dbReference>
<feature type="transmembrane region" description="Helical" evidence="11">
    <location>
        <begin position="279"/>
        <end position="303"/>
    </location>
</feature>
<dbReference type="GeneID" id="78390814"/>
<dbReference type="InterPro" id="IPR036412">
    <property type="entry name" value="HAD-like_sf"/>
</dbReference>
<keyword evidence="14" id="KW-1185">Reference proteome</keyword>
<evidence type="ECO:0000256" key="8">
    <source>
        <dbReference type="ARBA" id="ARBA00023136"/>
    </source>
</evidence>
<keyword evidence="3" id="KW-0104">Cadmium</keyword>
<feature type="transmembrane region" description="Helical" evidence="11">
    <location>
        <begin position="611"/>
        <end position="629"/>
    </location>
</feature>
<sequence>MNKKQRNRRNRIAISLVCFLVLMILELTGVLDGVHGFVLFVIYFIPYIIVGNDVIIKAAKNIRNGQVFDENFLMMIATFAAFGLGLFGDTQYSEALAVMLFYQIGEAFQDYAVGQSRASITEMMAIAPESAFVLNGDETEEVDPEDVEIGSVVVVRPGDKVPLDGVVIEGESFIDTSALTGESVPRRVSEGDDIISGCVNGEGMLKVKVTKEYDDSTVAKILELVENASARKAVLENFVTRFARVYTPIVTIGAALLAVAMPLVFGLSWSDGIERACNFLIVSCPCALVISVPLGFFGGIGAASKVGVLVKGSNFLEAAASLDTMVFDKTGTLTKGEFKVSKLVPAEGVSEDELIELAAYGEAFATHPIGKSILEAAKDKEIDKSRLEDVVNLTGKGTSAMLDGKSLLVGSRKLLDENKIEDVSGVYGSEMGTITFVSYDEKYKGYIVVSDTIKDEARESIAELKREGVKKAVMLTGDRKATAETVAGELGLDVVRYELLPADKIEEVEELIEGNRNTWSKLGYVGDGINDAPVLMRADVGFAMGSLGSDAAIEAADIVLMDDDLRKLPLIIKIAKRTMRIVKSNIAFAIGVKLLILVLSALGLVSMWYAVFGDVGVSIICIINSMRVLKFKQ</sequence>
<dbReference type="InterPro" id="IPR008250">
    <property type="entry name" value="ATPase_P-typ_transduc_dom_A_sf"/>
</dbReference>
<evidence type="ECO:0000313" key="13">
    <source>
        <dbReference type="EMBL" id="AVM47504.1"/>
    </source>
</evidence>
<dbReference type="Pfam" id="PF00122">
    <property type="entry name" value="E1-E2_ATPase"/>
    <property type="match status" value="1"/>
</dbReference>
<evidence type="ECO:0000256" key="9">
    <source>
        <dbReference type="ARBA" id="ARBA00039103"/>
    </source>
</evidence>
<name>A0A2S0L2Q0_9FIRM</name>
<dbReference type="GO" id="GO:0046872">
    <property type="term" value="F:metal ion binding"/>
    <property type="evidence" value="ECO:0007669"/>
    <property type="project" value="UniProtKB-KW"/>
</dbReference>
<evidence type="ECO:0000256" key="7">
    <source>
        <dbReference type="ARBA" id="ARBA00022989"/>
    </source>
</evidence>
<dbReference type="PANTHER" id="PTHR48085:SF5">
    <property type="entry name" value="CADMIUM_ZINC-TRANSPORTING ATPASE HMA4-RELATED"/>
    <property type="match status" value="1"/>
</dbReference>
<dbReference type="NCBIfam" id="TIGR01494">
    <property type="entry name" value="ATPase_P-type"/>
    <property type="match status" value="1"/>
</dbReference>
<proteinExistence type="inferred from homology"/>
<dbReference type="InterPro" id="IPR018303">
    <property type="entry name" value="ATPase_P-typ_P_site"/>
</dbReference>
<dbReference type="Pfam" id="PF00702">
    <property type="entry name" value="Hydrolase"/>
    <property type="match status" value="1"/>
</dbReference>
<dbReference type="InterPro" id="IPR001757">
    <property type="entry name" value="P_typ_ATPase"/>
</dbReference>
<dbReference type="InterPro" id="IPR044492">
    <property type="entry name" value="P_typ_ATPase_HD_dom"/>
</dbReference>
<evidence type="ECO:0000256" key="3">
    <source>
        <dbReference type="ARBA" id="ARBA00022539"/>
    </source>
</evidence>